<dbReference type="CDD" id="cd06158">
    <property type="entry name" value="S2P-M50_like_1"/>
    <property type="match status" value="1"/>
</dbReference>
<dbReference type="AlphaFoldDB" id="A0A2H0WRR5"/>
<feature type="transmembrane region" description="Helical" evidence="13">
    <location>
        <begin position="143"/>
        <end position="162"/>
    </location>
</feature>
<dbReference type="EMBL" id="PEZH01000009">
    <property type="protein sequence ID" value="PIS15346.1"/>
    <property type="molecule type" value="Genomic_DNA"/>
</dbReference>
<accession>A0A2H0WRR5</accession>
<comment type="cofactor">
    <cofactor evidence="1">
        <name>Zn(2+)</name>
        <dbReference type="ChEBI" id="CHEBI:29105"/>
    </cofactor>
</comment>
<feature type="domain" description="Peptidase M50" evidence="14">
    <location>
        <begin position="136"/>
        <end position="194"/>
    </location>
</feature>
<reference evidence="16" key="1">
    <citation type="submission" date="2017-09" db="EMBL/GenBank/DDBJ databases">
        <title>Depth-based differentiation of microbial function through sediment-hosted aquifers and enrichment of novel symbionts in the deep terrestrial subsurface.</title>
        <authorList>
            <person name="Probst A.J."/>
            <person name="Ladd B."/>
            <person name="Jarett J.K."/>
            <person name="Geller-Mcgrath D.E."/>
            <person name="Sieber C.M.K."/>
            <person name="Emerson J.B."/>
            <person name="Anantharaman K."/>
            <person name="Thomas B.C."/>
            <person name="Malmstrom R."/>
            <person name="Stieglmeier M."/>
            <person name="Klingl A."/>
            <person name="Woyke T."/>
            <person name="Ryan C.M."/>
            <person name="Banfield J.F."/>
        </authorList>
    </citation>
    <scope>NUCLEOTIDE SEQUENCE [LARGE SCALE GENOMIC DNA]</scope>
</reference>
<dbReference type="GO" id="GO:0005886">
    <property type="term" value="C:plasma membrane"/>
    <property type="evidence" value="ECO:0007669"/>
    <property type="project" value="UniProtKB-SubCell"/>
</dbReference>
<comment type="subcellular location">
    <subcellularLocation>
        <location evidence="2">Cell membrane</location>
        <topology evidence="2">Multi-pass membrane protein</topology>
    </subcellularLocation>
</comment>
<dbReference type="InterPro" id="IPR052348">
    <property type="entry name" value="Metallopeptidase_M50B"/>
</dbReference>
<evidence type="ECO:0000256" key="8">
    <source>
        <dbReference type="ARBA" id="ARBA00022801"/>
    </source>
</evidence>
<dbReference type="GO" id="GO:0046872">
    <property type="term" value="F:metal ion binding"/>
    <property type="evidence" value="ECO:0007669"/>
    <property type="project" value="UniProtKB-KW"/>
</dbReference>
<keyword evidence="5 15" id="KW-0645">Protease</keyword>
<evidence type="ECO:0000256" key="10">
    <source>
        <dbReference type="ARBA" id="ARBA00022989"/>
    </source>
</evidence>
<protein>
    <submittedName>
        <fullName evidence="15">Site-2 protease family protein</fullName>
    </submittedName>
</protein>
<keyword evidence="4" id="KW-1003">Cell membrane</keyword>
<evidence type="ECO:0000256" key="5">
    <source>
        <dbReference type="ARBA" id="ARBA00022670"/>
    </source>
</evidence>
<evidence type="ECO:0000256" key="12">
    <source>
        <dbReference type="ARBA" id="ARBA00023136"/>
    </source>
</evidence>
<organism evidence="15 16">
    <name type="scientific">Candidatus Shapirobacteria bacterium CG09_land_8_20_14_0_10_38_17</name>
    <dbReference type="NCBI Taxonomy" id="1974884"/>
    <lineage>
        <taxon>Bacteria</taxon>
        <taxon>Candidatus Shapironibacteriota</taxon>
    </lineage>
</organism>
<feature type="transmembrane region" description="Helical" evidence="13">
    <location>
        <begin position="71"/>
        <end position="89"/>
    </location>
</feature>
<dbReference type="GO" id="GO:0006508">
    <property type="term" value="P:proteolysis"/>
    <property type="evidence" value="ECO:0007669"/>
    <property type="project" value="UniProtKB-KW"/>
</dbReference>
<proteinExistence type="inferred from homology"/>
<evidence type="ECO:0000313" key="16">
    <source>
        <dbReference type="Proteomes" id="UP000231282"/>
    </source>
</evidence>
<evidence type="ECO:0000313" key="15">
    <source>
        <dbReference type="EMBL" id="PIS15346.1"/>
    </source>
</evidence>
<evidence type="ECO:0000256" key="6">
    <source>
        <dbReference type="ARBA" id="ARBA00022692"/>
    </source>
</evidence>
<sequence>MADPPKRREIFSMLSYLFINPFSFFIRFVALLTAISIHEASHAWIANRLGDPTARLAGRITLNPLSHLDPLGTLMLLLIGFGWGKPVPFDPYNLRHPRRDSALISLSGPASNLILAIIISLLWRLISHFSPLSYSTLTLVLNPFIQLNIALGIFNLIPLHPLDGGKILIGLLPQEKAYNVEEFLNRYSLIIFILLLLPFFQGYSLLSLIISPLISGFQILLIPMSNSV</sequence>
<feature type="transmembrane region" description="Helical" evidence="13">
    <location>
        <begin position="183"/>
        <end position="200"/>
    </location>
</feature>
<name>A0A2H0WRR5_9BACT</name>
<evidence type="ECO:0000256" key="2">
    <source>
        <dbReference type="ARBA" id="ARBA00004651"/>
    </source>
</evidence>
<keyword evidence="6 13" id="KW-0812">Transmembrane</keyword>
<dbReference type="PANTHER" id="PTHR35864:SF1">
    <property type="entry name" value="ZINC METALLOPROTEASE YWHC-RELATED"/>
    <property type="match status" value="1"/>
</dbReference>
<dbReference type="PANTHER" id="PTHR35864">
    <property type="entry name" value="ZINC METALLOPROTEASE MJ0611-RELATED"/>
    <property type="match status" value="1"/>
</dbReference>
<evidence type="ECO:0000256" key="1">
    <source>
        <dbReference type="ARBA" id="ARBA00001947"/>
    </source>
</evidence>
<keyword evidence="11" id="KW-0482">Metalloprotease</keyword>
<evidence type="ECO:0000256" key="7">
    <source>
        <dbReference type="ARBA" id="ARBA00022723"/>
    </source>
</evidence>
<keyword evidence="9" id="KW-0862">Zinc</keyword>
<keyword evidence="10 13" id="KW-1133">Transmembrane helix</keyword>
<evidence type="ECO:0000256" key="9">
    <source>
        <dbReference type="ARBA" id="ARBA00022833"/>
    </source>
</evidence>
<keyword evidence="8" id="KW-0378">Hydrolase</keyword>
<keyword evidence="12 13" id="KW-0472">Membrane</keyword>
<evidence type="ECO:0000256" key="4">
    <source>
        <dbReference type="ARBA" id="ARBA00022475"/>
    </source>
</evidence>
<keyword evidence="7" id="KW-0479">Metal-binding</keyword>
<dbReference type="Pfam" id="PF02163">
    <property type="entry name" value="Peptidase_M50"/>
    <property type="match status" value="1"/>
</dbReference>
<dbReference type="Proteomes" id="UP000231282">
    <property type="component" value="Unassembled WGS sequence"/>
</dbReference>
<gene>
    <name evidence="15" type="ORF">COT63_00455</name>
</gene>
<dbReference type="InterPro" id="IPR008915">
    <property type="entry name" value="Peptidase_M50"/>
</dbReference>
<feature type="transmembrane region" description="Helical" evidence="13">
    <location>
        <begin position="101"/>
        <end position="123"/>
    </location>
</feature>
<evidence type="ECO:0000256" key="11">
    <source>
        <dbReference type="ARBA" id="ARBA00023049"/>
    </source>
</evidence>
<evidence type="ECO:0000256" key="13">
    <source>
        <dbReference type="SAM" id="Phobius"/>
    </source>
</evidence>
<comment type="caution">
    <text evidence="15">The sequence shown here is derived from an EMBL/GenBank/DDBJ whole genome shotgun (WGS) entry which is preliminary data.</text>
</comment>
<dbReference type="InterPro" id="IPR044537">
    <property type="entry name" value="Rip2-like"/>
</dbReference>
<feature type="transmembrane region" description="Helical" evidence="13">
    <location>
        <begin position="16"/>
        <end position="37"/>
    </location>
</feature>
<comment type="similarity">
    <text evidence="3">Belongs to the peptidase M50B family.</text>
</comment>
<dbReference type="GO" id="GO:0008237">
    <property type="term" value="F:metallopeptidase activity"/>
    <property type="evidence" value="ECO:0007669"/>
    <property type="project" value="UniProtKB-KW"/>
</dbReference>
<evidence type="ECO:0000256" key="3">
    <source>
        <dbReference type="ARBA" id="ARBA00007931"/>
    </source>
</evidence>
<evidence type="ECO:0000259" key="14">
    <source>
        <dbReference type="Pfam" id="PF02163"/>
    </source>
</evidence>